<sequence length="81" mass="8730">MRGRPINRPQTAHRTARNAGIGRPSPQSKPKALAGALAAREGSVTFAWVERRKVLQSGPVIVCRENELSLGYQLAIGALLL</sequence>
<evidence type="ECO:0000313" key="2">
    <source>
        <dbReference type="EMBL" id="CAI9086134.1"/>
    </source>
</evidence>
<evidence type="ECO:0000256" key="1">
    <source>
        <dbReference type="SAM" id="MobiDB-lite"/>
    </source>
</evidence>
<dbReference type="EMBL" id="OX458932">
    <property type="protein sequence ID" value="CAI9086134.1"/>
    <property type="molecule type" value="Genomic_DNA"/>
</dbReference>
<dbReference type="Proteomes" id="UP001161497">
    <property type="component" value="Chromosome"/>
</dbReference>
<reference evidence="2" key="1">
    <citation type="submission" date="2023-03" db="EMBL/GenBank/DDBJ databases">
        <authorList>
            <person name="Cremers G."/>
            <person name="Picone N."/>
        </authorList>
    </citation>
    <scope>NUCLEOTIDE SEQUENCE</scope>
    <source>
        <strain evidence="2">Sample_alias</strain>
    </source>
</reference>
<evidence type="ECO:0000313" key="3">
    <source>
        <dbReference type="Proteomes" id="UP001161497"/>
    </source>
</evidence>
<name>A0ABN8XJI4_9BACT</name>
<keyword evidence="3" id="KW-1185">Reference proteome</keyword>
<organism evidence="2 3">
    <name type="scientific">Candidatus Methylacidiphilum fumarolicum</name>
    <dbReference type="NCBI Taxonomy" id="591154"/>
    <lineage>
        <taxon>Bacteria</taxon>
        <taxon>Pseudomonadati</taxon>
        <taxon>Verrucomicrobiota</taxon>
        <taxon>Methylacidiphilae</taxon>
        <taxon>Methylacidiphilales</taxon>
        <taxon>Methylacidiphilaceae</taxon>
        <taxon>Methylacidiphilum (ex Ratnadevi et al. 2023)</taxon>
    </lineage>
</organism>
<feature type="region of interest" description="Disordered" evidence="1">
    <location>
        <begin position="1"/>
        <end position="33"/>
    </location>
</feature>
<protein>
    <submittedName>
        <fullName evidence="2">Uncharacterized protein</fullName>
    </submittedName>
</protein>
<accession>A0ABN8XJI4</accession>
<proteinExistence type="predicted"/>
<gene>
    <name evidence="2" type="ORF">MFUM_1810</name>
</gene>